<evidence type="ECO:0000256" key="1">
    <source>
        <dbReference type="SAM" id="MobiDB-lite"/>
    </source>
</evidence>
<name>A0A5C6MRW5_9TELE</name>
<protein>
    <recommendedName>
        <fullName evidence="4">Endonuclease/exonuclease/phosphatase domain-containing protein</fullName>
    </recommendedName>
</protein>
<sequence>MDTAISSGPTTRRRSMKGPVQCGLGGGPRRGPWRSDPQLWKLAFGTWNITSLAGKELELAGEVERYRLDMVSLTSTHSVGLGTQVLEGGWTLFYAGVAQVVCAYAPNNSSEYPPFLEDLGRTLDSVPTGDSIALLGDFNAHVEEFKYLGILFTSEGWMEHEIDRRIGAASVMRALNRSVMVKKVAGLSLRDSVRSSEIQNELGVEPLILHIEVSHRVSWGGSGIWPGWLPDASL</sequence>
<dbReference type="EMBL" id="RHFK02000021">
    <property type="protein sequence ID" value="TWW56117.1"/>
    <property type="molecule type" value="Genomic_DNA"/>
</dbReference>
<proteinExistence type="predicted"/>
<dbReference type="Proteomes" id="UP000324091">
    <property type="component" value="Chromosome 8"/>
</dbReference>
<evidence type="ECO:0000313" key="2">
    <source>
        <dbReference type="EMBL" id="TWW56117.1"/>
    </source>
</evidence>
<accession>A0A5C6MRW5</accession>
<keyword evidence="3" id="KW-1185">Reference proteome</keyword>
<evidence type="ECO:0000313" key="3">
    <source>
        <dbReference type="Proteomes" id="UP000324091"/>
    </source>
</evidence>
<feature type="compositionally biased region" description="Polar residues" evidence="1">
    <location>
        <begin position="1"/>
        <end position="10"/>
    </location>
</feature>
<evidence type="ECO:0008006" key="4">
    <source>
        <dbReference type="Google" id="ProtNLM"/>
    </source>
</evidence>
<feature type="region of interest" description="Disordered" evidence="1">
    <location>
        <begin position="1"/>
        <end position="32"/>
    </location>
</feature>
<dbReference type="InterPro" id="IPR036691">
    <property type="entry name" value="Endo/exonu/phosph_ase_sf"/>
</dbReference>
<dbReference type="AlphaFoldDB" id="A0A5C6MRW5"/>
<gene>
    <name evidence="2" type="ORF">D4764_08G0001040</name>
</gene>
<reference evidence="2 3" key="1">
    <citation type="submission" date="2019-04" db="EMBL/GenBank/DDBJ databases">
        <title>Chromosome genome assembly for Takifugu flavidus.</title>
        <authorList>
            <person name="Xiao S."/>
        </authorList>
    </citation>
    <scope>NUCLEOTIDE SEQUENCE [LARGE SCALE GENOMIC DNA]</scope>
    <source>
        <strain evidence="2">HTHZ2018</strain>
        <tissue evidence="2">Muscle</tissue>
    </source>
</reference>
<dbReference type="Gene3D" id="3.60.10.10">
    <property type="entry name" value="Endonuclease/exonuclease/phosphatase"/>
    <property type="match status" value="1"/>
</dbReference>
<organism evidence="2 3">
    <name type="scientific">Takifugu flavidus</name>
    <name type="common">sansaifugu</name>
    <dbReference type="NCBI Taxonomy" id="433684"/>
    <lineage>
        <taxon>Eukaryota</taxon>
        <taxon>Metazoa</taxon>
        <taxon>Chordata</taxon>
        <taxon>Craniata</taxon>
        <taxon>Vertebrata</taxon>
        <taxon>Euteleostomi</taxon>
        <taxon>Actinopterygii</taxon>
        <taxon>Neopterygii</taxon>
        <taxon>Teleostei</taxon>
        <taxon>Neoteleostei</taxon>
        <taxon>Acanthomorphata</taxon>
        <taxon>Eupercaria</taxon>
        <taxon>Tetraodontiformes</taxon>
        <taxon>Tetradontoidea</taxon>
        <taxon>Tetraodontidae</taxon>
        <taxon>Takifugu</taxon>
    </lineage>
</organism>
<dbReference type="SUPFAM" id="SSF56219">
    <property type="entry name" value="DNase I-like"/>
    <property type="match status" value="1"/>
</dbReference>
<comment type="caution">
    <text evidence="2">The sequence shown here is derived from an EMBL/GenBank/DDBJ whole genome shotgun (WGS) entry which is preliminary data.</text>
</comment>